<evidence type="ECO:0000259" key="1">
    <source>
        <dbReference type="Pfam" id="PF22522"/>
    </source>
</evidence>
<dbReference type="EMBL" id="JAAGSC010000030">
    <property type="protein sequence ID" value="NDY94400.1"/>
    <property type="molecule type" value="Genomic_DNA"/>
</dbReference>
<dbReference type="AlphaFoldDB" id="A0A845UX33"/>
<name>A0A845UX33_9GAMM</name>
<accession>A0A845UX33</accession>
<proteinExistence type="predicted"/>
<dbReference type="RefSeq" id="WP_164209484.1">
    <property type="nucleotide sequence ID" value="NZ_JAAGSC010000030.1"/>
</dbReference>
<dbReference type="Pfam" id="PF22522">
    <property type="entry name" value="DUF6998"/>
    <property type="match status" value="1"/>
</dbReference>
<keyword evidence="3" id="KW-1185">Reference proteome</keyword>
<organism evidence="2 3">
    <name type="scientific">Wenzhouxiangella limi</name>
    <dbReference type="NCBI Taxonomy" id="2707351"/>
    <lineage>
        <taxon>Bacteria</taxon>
        <taxon>Pseudomonadati</taxon>
        <taxon>Pseudomonadota</taxon>
        <taxon>Gammaproteobacteria</taxon>
        <taxon>Chromatiales</taxon>
        <taxon>Wenzhouxiangellaceae</taxon>
        <taxon>Wenzhouxiangella</taxon>
    </lineage>
</organism>
<comment type="caution">
    <text evidence="2">The sequence shown here is derived from an EMBL/GenBank/DDBJ whole genome shotgun (WGS) entry which is preliminary data.</text>
</comment>
<dbReference type="InterPro" id="IPR054267">
    <property type="entry name" value="DUF6998"/>
</dbReference>
<gene>
    <name evidence="2" type="ORF">G3I74_01480</name>
</gene>
<evidence type="ECO:0000313" key="3">
    <source>
        <dbReference type="Proteomes" id="UP000484885"/>
    </source>
</evidence>
<dbReference type="Proteomes" id="UP000484885">
    <property type="component" value="Unassembled WGS sequence"/>
</dbReference>
<protein>
    <recommendedName>
        <fullName evidence="1">DUF6998 domain-containing protein</fullName>
    </recommendedName>
</protein>
<reference evidence="2 3" key="1">
    <citation type="submission" date="2020-02" db="EMBL/GenBank/DDBJ databases">
        <authorList>
            <person name="Zhang X.-Y."/>
        </authorList>
    </citation>
    <scope>NUCLEOTIDE SEQUENCE [LARGE SCALE GENOMIC DNA]</scope>
    <source>
        <strain evidence="2 3">C33</strain>
    </source>
</reference>
<feature type="domain" description="DUF6998" evidence="1">
    <location>
        <begin position="16"/>
        <end position="148"/>
    </location>
</feature>
<evidence type="ECO:0000313" key="2">
    <source>
        <dbReference type="EMBL" id="NDY94400.1"/>
    </source>
</evidence>
<sequence>MDNQIDWGAVARHLDSLYSAVDSLERQFPCRKFTPDGHLVGSIGEVVAAYMFDLTLNPASTAGHDAVAPDGRRVEVKLTQGGAIGLREQPEHLIVLQRPKGRVISVVYNGPGGPAWEKAGRMQRNGQRRITLTTLLRIAELVGSDERLPVVRQPPV</sequence>